<sequence length="177" mass="19669">MKLATCILLLTAFFSAQSLANDADDKKQQIEIGKLYYQNLFANQPGKSYELLSSKDKESFSKEQFSRVIALKTAVLDKNRVVTIKGASITESDDNMAVVQVSAELSTPGTKEVKTVKATQLLLKENNEWKVYSAHAIASILMQAKYACDKDTSIAKQLKEEGCTLYYGTKNPNIEQK</sequence>
<evidence type="ECO:0000313" key="3">
    <source>
        <dbReference type="EMBL" id="QKI89838.1"/>
    </source>
</evidence>
<reference evidence="3 4" key="1">
    <citation type="submission" date="2020-05" db="EMBL/GenBank/DDBJ databases">
        <title>Thiomicrorhabdus sediminis sp.nov. and Thiomicrorhabdus xiamenensis sp.nov., novel sulfur-oxidizing bacteria isolated from coastal sediment.</title>
        <authorList>
            <person name="Liu X."/>
        </authorList>
    </citation>
    <scope>NUCLEOTIDE SEQUENCE [LARGE SCALE GENOMIC DNA]</scope>
    <source>
        <strain evidence="3 4">G2</strain>
    </source>
</reference>
<dbReference type="InterPro" id="IPR007887">
    <property type="entry name" value="MecA_N"/>
</dbReference>
<dbReference type="KEGG" id="txa:HQN79_09760"/>
<keyword evidence="4" id="KW-1185">Reference proteome</keyword>
<keyword evidence="1" id="KW-0732">Signal</keyword>
<feature type="signal peptide" evidence="1">
    <location>
        <begin position="1"/>
        <end position="20"/>
    </location>
</feature>
<dbReference type="AlphaFoldDB" id="A0A7D4NZL7"/>
<dbReference type="RefSeq" id="WP_173286021.1">
    <property type="nucleotide sequence ID" value="NZ_CP054020.1"/>
</dbReference>
<dbReference type="Proteomes" id="UP000504724">
    <property type="component" value="Chromosome"/>
</dbReference>
<accession>A0A7D4NZL7</accession>
<evidence type="ECO:0000259" key="2">
    <source>
        <dbReference type="Pfam" id="PF05223"/>
    </source>
</evidence>
<proteinExistence type="predicted"/>
<name>A0A7D4NZL7_9GAMM</name>
<evidence type="ECO:0000256" key="1">
    <source>
        <dbReference type="SAM" id="SignalP"/>
    </source>
</evidence>
<dbReference type="Pfam" id="PF05223">
    <property type="entry name" value="MecA_N"/>
    <property type="match status" value="1"/>
</dbReference>
<dbReference type="EMBL" id="CP054020">
    <property type="protein sequence ID" value="QKI89838.1"/>
    <property type="molecule type" value="Genomic_DNA"/>
</dbReference>
<evidence type="ECO:0000313" key="4">
    <source>
        <dbReference type="Proteomes" id="UP000504724"/>
    </source>
</evidence>
<feature type="domain" description="NTF2-like N-terminal transpeptidase" evidence="2">
    <location>
        <begin position="36"/>
        <end position="131"/>
    </location>
</feature>
<organism evidence="3 4">
    <name type="scientific">Thiomicrorhabdus xiamenensis</name>
    <dbReference type="NCBI Taxonomy" id="2739063"/>
    <lineage>
        <taxon>Bacteria</taxon>
        <taxon>Pseudomonadati</taxon>
        <taxon>Pseudomonadota</taxon>
        <taxon>Gammaproteobacteria</taxon>
        <taxon>Thiotrichales</taxon>
        <taxon>Piscirickettsiaceae</taxon>
        <taxon>Thiomicrorhabdus</taxon>
    </lineage>
</organism>
<feature type="chain" id="PRO_5028880842" description="NTF2-like N-terminal transpeptidase domain-containing protein" evidence="1">
    <location>
        <begin position="21"/>
        <end position="177"/>
    </location>
</feature>
<protein>
    <recommendedName>
        <fullName evidence="2">NTF2-like N-terminal transpeptidase domain-containing protein</fullName>
    </recommendedName>
</protein>
<gene>
    <name evidence="3" type="ORF">HQN79_09760</name>
</gene>
<dbReference type="GO" id="GO:0046677">
    <property type="term" value="P:response to antibiotic"/>
    <property type="evidence" value="ECO:0007669"/>
    <property type="project" value="InterPro"/>
</dbReference>